<proteinExistence type="predicted"/>
<organism evidence="2 3">
    <name type="scientific">Vespula vulgaris</name>
    <name type="common">Yellow jacket</name>
    <name type="synonym">Wasp</name>
    <dbReference type="NCBI Taxonomy" id="7454"/>
    <lineage>
        <taxon>Eukaryota</taxon>
        <taxon>Metazoa</taxon>
        <taxon>Ecdysozoa</taxon>
        <taxon>Arthropoda</taxon>
        <taxon>Hexapoda</taxon>
        <taxon>Insecta</taxon>
        <taxon>Pterygota</taxon>
        <taxon>Neoptera</taxon>
        <taxon>Endopterygota</taxon>
        <taxon>Hymenoptera</taxon>
        <taxon>Apocrita</taxon>
        <taxon>Aculeata</taxon>
        <taxon>Vespoidea</taxon>
        <taxon>Vespidae</taxon>
        <taxon>Vespinae</taxon>
        <taxon>Vespula</taxon>
    </lineage>
</organism>
<reference evidence="2" key="1">
    <citation type="journal article" date="2020" name="G3 (Bethesda)">
        <title>High-Quality Assemblies for Three Invasive Social Wasps from the &lt;i&gt;Vespula&lt;/i&gt; Genus.</title>
        <authorList>
            <person name="Harrop T.W.R."/>
            <person name="Guhlin J."/>
            <person name="McLaughlin G.M."/>
            <person name="Permina E."/>
            <person name="Stockwell P."/>
            <person name="Gilligan J."/>
            <person name="Le Lec M.F."/>
            <person name="Gruber M.A.M."/>
            <person name="Quinn O."/>
            <person name="Lovegrove M."/>
            <person name="Duncan E.J."/>
            <person name="Remnant E.J."/>
            <person name="Van Eeckhoven J."/>
            <person name="Graham B."/>
            <person name="Knapp R.A."/>
            <person name="Langford K.W."/>
            <person name="Kronenberg Z."/>
            <person name="Press M.O."/>
            <person name="Eacker S.M."/>
            <person name="Wilson-Rankin E.E."/>
            <person name="Purcell J."/>
            <person name="Lester P.J."/>
            <person name="Dearden P.K."/>
        </authorList>
    </citation>
    <scope>NUCLEOTIDE SEQUENCE</scope>
    <source>
        <strain evidence="2">Marl-1</strain>
    </source>
</reference>
<gene>
    <name evidence="2" type="ORF">HZH66_007342</name>
</gene>
<accession>A0A834N4I3</accession>
<keyword evidence="3" id="KW-1185">Reference proteome</keyword>
<feature type="region of interest" description="Disordered" evidence="1">
    <location>
        <begin position="1"/>
        <end position="23"/>
    </location>
</feature>
<dbReference type="EMBL" id="JACSEA010000007">
    <property type="protein sequence ID" value="KAF7396480.1"/>
    <property type="molecule type" value="Genomic_DNA"/>
</dbReference>
<dbReference type="Proteomes" id="UP000614350">
    <property type="component" value="Unassembled WGS sequence"/>
</dbReference>
<evidence type="ECO:0000313" key="2">
    <source>
        <dbReference type="EMBL" id="KAF7396480.1"/>
    </source>
</evidence>
<comment type="caution">
    <text evidence="2">The sequence shown here is derived from an EMBL/GenBank/DDBJ whole genome shotgun (WGS) entry which is preliminary data.</text>
</comment>
<feature type="compositionally biased region" description="Acidic residues" evidence="1">
    <location>
        <begin position="8"/>
        <end position="19"/>
    </location>
</feature>
<protein>
    <submittedName>
        <fullName evidence="2">Uncharacterized protein</fullName>
    </submittedName>
</protein>
<dbReference type="AlphaFoldDB" id="A0A834N4I3"/>
<name>A0A834N4I3_VESVU</name>
<evidence type="ECO:0000313" key="3">
    <source>
        <dbReference type="Proteomes" id="UP000614350"/>
    </source>
</evidence>
<evidence type="ECO:0000256" key="1">
    <source>
        <dbReference type="SAM" id="MobiDB-lite"/>
    </source>
</evidence>
<sequence length="189" mass="21556">MKKKGGKEEEEEEEEEEGEETRSCLEELVSFTPSAFLAWSVLVSVRCPVVDVAAVAVPTTNWLAGWLVGWLAGWLGSAVDSLEGNRDRASMSALSLKLTLKNTTTIILHCHLAKVILKLGTIIVYHNENGIEYVWLILFYTQRTVRNKNSISLTYGVRMRYYDPVDYYKYITLITRTRIFITLHYSHSC</sequence>